<dbReference type="InterPro" id="IPR010982">
    <property type="entry name" value="Lambda_DNA-bd_dom_sf"/>
</dbReference>
<dbReference type="RefSeq" id="WP_046037760.1">
    <property type="nucleotide sequence ID" value="NZ_LACC01000004.1"/>
</dbReference>
<dbReference type="SMART" id="SM00530">
    <property type="entry name" value="HTH_XRE"/>
    <property type="match status" value="1"/>
</dbReference>
<name>A0A0F4U2N8_PSEFL</name>
<evidence type="ECO:0000313" key="3">
    <source>
        <dbReference type="Proteomes" id="UP000033588"/>
    </source>
</evidence>
<dbReference type="PATRIC" id="fig|294.132.peg.4517"/>
<dbReference type="PROSITE" id="PS50943">
    <property type="entry name" value="HTH_CROC1"/>
    <property type="match status" value="1"/>
</dbReference>
<dbReference type="GO" id="GO:0003677">
    <property type="term" value="F:DNA binding"/>
    <property type="evidence" value="ECO:0007669"/>
    <property type="project" value="InterPro"/>
</dbReference>
<reference evidence="2 3" key="1">
    <citation type="submission" date="2015-03" db="EMBL/GenBank/DDBJ databases">
        <title>Comparative genomics of Pseudomonas insights into diversity of traits involved in vanlence and defense.</title>
        <authorList>
            <person name="Qin Y."/>
        </authorList>
    </citation>
    <scope>NUCLEOTIDE SEQUENCE [LARGE SCALE GENOMIC DNA]</scope>
    <source>
        <strain evidence="2 3">C8</strain>
    </source>
</reference>
<dbReference type="OrthoDB" id="129597at2"/>
<dbReference type="InterPro" id="IPR001387">
    <property type="entry name" value="Cro/C1-type_HTH"/>
</dbReference>
<feature type="domain" description="HTH cro/C1-type" evidence="1">
    <location>
        <begin position="57"/>
        <end position="94"/>
    </location>
</feature>
<dbReference type="Proteomes" id="UP000033588">
    <property type="component" value="Unassembled WGS sequence"/>
</dbReference>
<dbReference type="AlphaFoldDB" id="A0A0F4U2N8"/>
<gene>
    <name evidence="2" type="ORF">VC35_02520</name>
</gene>
<sequence>MDIQIITREGEPEYAVLPWAQYQALLKAAGIKEQASPQATKPQATTPDAILPGLDQLRSLREGKGIAIEALARTVGISPSYLAMIESGERLPDAAIRRSLAWELTVPGWRDES</sequence>
<dbReference type="EMBL" id="LACC01000004">
    <property type="protein sequence ID" value="KJZ49982.1"/>
    <property type="molecule type" value="Genomic_DNA"/>
</dbReference>
<protein>
    <submittedName>
        <fullName evidence="2">Cro/Cl family transcriptional regulator</fullName>
    </submittedName>
</protein>
<comment type="caution">
    <text evidence="2">The sequence shown here is derived from an EMBL/GenBank/DDBJ whole genome shotgun (WGS) entry which is preliminary data.</text>
</comment>
<organism evidence="2 3">
    <name type="scientific">Pseudomonas fluorescens</name>
    <dbReference type="NCBI Taxonomy" id="294"/>
    <lineage>
        <taxon>Bacteria</taxon>
        <taxon>Pseudomonadati</taxon>
        <taxon>Pseudomonadota</taxon>
        <taxon>Gammaproteobacteria</taxon>
        <taxon>Pseudomonadales</taxon>
        <taxon>Pseudomonadaceae</taxon>
        <taxon>Pseudomonas</taxon>
    </lineage>
</organism>
<accession>A0A0F4U2N8</accession>
<dbReference type="Gene3D" id="1.10.260.40">
    <property type="entry name" value="lambda repressor-like DNA-binding domains"/>
    <property type="match status" value="1"/>
</dbReference>
<evidence type="ECO:0000313" key="2">
    <source>
        <dbReference type="EMBL" id="KJZ49982.1"/>
    </source>
</evidence>
<dbReference type="Pfam" id="PF01381">
    <property type="entry name" value="HTH_3"/>
    <property type="match status" value="1"/>
</dbReference>
<dbReference type="SUPFAM" id="SSF47413">
    <property type="entry name" value="lambda repressor-like DNA-binding domains"/>
    <property type="match status" value="1"/>
</dbReference>
<proteinExistence type="predicted"/>
<evidence type="ECO:0000259" key="1">
    <source>
        <dbReference type="PROSITE" id="PS50943"/>
    </source>
</evidence>
<dbReference type="CDD" id="cd00093">
    <property type="entry name" value="HTH_XRE"/>
    <property type="match status" value="1"/>
</dbReference>